<dbReference type="SUPFAM" id="SSF54373">
    <property type="entry name" value="FAD-linked reductases, C-terminal domain"/>
    <property type="match status" value="1"/>
</dbReference>
<evidence type="ECO:0000256" key="3">
    <source>
        <dbReference type="ARBA" id="ARBA00022630"/>
    </source>
</evidence>
<evidence type="ECO:0000259" key="7">
    <source>
        <dbReference type="Pfam" id="PF01494"/>
    </source>
</evidence>
<dbReference type="SUPFAM" id="SSF51905">
    <property type="entry name" value="FAD/NAD(P)-binding domain"/>
    <property type="match status" value="1"/>
</dbReference>
<keyword evidence="9" id="KW-1185">Reference proteome</keyword>
<dbReference type="InterPro" id="IPR036188">
    <property type="entry name" value="FAD/NAD-bd_sf"/>
</dbReference>
<evidence type="ECO:0000256" key="6">
    <source>
        <dbReference type="ARBA" id="ARBA00023033"/>
    </source>
</evidence>
<keyword evidence="5" id="KW-0560">Oxidoreductase</keyword>
<evidence type="ECO:0000256" key="4">
    <source>
        <dbReference type="ARBA" id="ARBA00022827"/>
    </source>
</evidence>
<reference evidence="9" key="1">
    <citation type="submission" date="2016-02" db="EMBL/GenBank/DDBJ databases">
        <title>Draft genome sequence of Microdochium bolleyi, a fungal endophyte of beachgrass.</title>
        <authorList>
            <consortium name="DOE Joint Genome Institute"/>
            <person name="David A.S."/>
            <person name="May G."/>
            <person name="Haridas S."/>
            <person name="Lim J."/>
            <person name="Wang M."/>
            <person name="Labutti K."/>
            <person name="Lipzen A."/>
            <person name="Barry K."/>
            <person name="Grigoriev I.V."/>
        </authorList>
    </citation>
    <scope>NUCLEOTIDE SEQUENCE [LARGE SCALE GENOMIC DNA]</scope>
    <source>
        <strain evidence="9">J235TASD1</strain>
    </source>
</reference>
<feature type="domain" description="FAD-binding" evidence="7">
    <location>
        <begin position="48"/>
        <end position="372"/>
    </location>
</feature>
<proteinExistence type="inferred from homology"/>
<evidence type="ECO:0000256" key="1">
    <source>
        <dbReference type="ARBA" id="ARBA00005179"/>
    </source>
</evidence>
<accession>A0A136IKF4</accession>
<dbReference type="InterPro" id="IPR050493">
    <property type="entry name" value="FAD-dep_Monooxygenase_BioMet"/>
</dbReference>
<dbReference type="PANTHER" id="PTHR13789">
    <property type="entry name" value="MONOOXYGENASE"/>
    <property type="match status" value="1"/>
</dbReference>
<dbReference type="AlphaFoldDB" id="A0A136IKF4"/>
<dbReference type="GO" id="GO:0004497">
    <property type="term" value="F:monooxygenase activity"/>
    <property type="evidence" value="ECO:0007669"/>
    <property type="project" value="UniProtKB-KW"/>
</dbReference>
<dbReference type="PANTHER" id="PTHR13789:SF306">
    <property type="entry name" value="HYDROXYLASE, PUTATIVE-RELATED"/>
    <property type="match status" value="1"/>
</dbReference>
<gene>
    <name evidence="8" type="ORF">Micbo1qcDRAFT_223413</name>
</gene>
<evidence type="ECO:0000256" key="5">
    <source>
        <dbReference type="ARBA" id="ARBA00023002"/>
    </source>
</evidence>
<dbReference type="PRINTS" id="PR00420">
    <property type="entry name" value="RNGMNOXGNASE"/>
</dbReference>
<dbReference type="Proteomes" id="UP000070501">
    <property type="component" value="Unassembled WGS sequence"/>
</dbReference>
<dbReference type="Gene3D" id="3.50.50.60">
    <property type="entry name" value="FAD/NAD(P)-binding domain"/>
    <property type="match status" value="1"/>
</dbReference>
<evidence type="ECO:0000256" key="2">
    <source>
        <dbReference type="ARBA" id="ARBA00007992"/>
    </source>
</evidence>
<dbReference type="FunFam" id="3.50.50.60:FF:000115">
    <property type="entry name" value="Salicylate hydroxylase, putative"/>
    <property type="match status" value="1"/>
</dbReference>
<evidence type="ECO:0000313" key="8">
    <source>
        <dbReference type="EMBL" id="KXJ85344.1"/>
    </source>
</evidence>
<protein>
    <recommendedName>
        <fullName evidence="7">FAD-binding domain-containing protein</fullName>
    </recommendedName>
</protein>
<keyword evidence="6" id="KW-0503">Monooxygenase</keyword>
<sequence length="481" mass="52813">MTVNGKPDVGHYQSFNISYPSRSLEFLDDPILKPKTNGHAQAEPRALEILVVGAGLGGLAAAVALARHGHSVRVLEQARELGEVGAGIQIPPNSARLLSRWGVDRFWGGKVVEPGSITFRRWQNGKAIAHTPLRPEFAEKYAAPYLTIHRADFHNALQQRAIELGVNIQTGAQVVNFDSETPSVTTHEGQTFRADLVVVANGIKSTAHEALGHGTTNGAYQTGFAAYRATVDVDKIRADKELAWVTENPNLNVWIGEDRHVMTYTISAGSSFNMVLSHVDSSDPRNWNPDTVLEEMRQQFAEWDPQLVKIINMITKTMKWPLASMRPTKNWLSTSGKLVMMGDAVHAMVPYMSQGAAMAVEDAAALAIAVQHAVITSNSSPSSGLPGALRAFERERSLRGCQMQQASLVNGKLWHLPDGTAQEARDAATRAEVEGVPFRVSANQWSDPTTQKWTYGYDAEAEMTRALKEQSLWDMQPKTQK</sequence>
<dbReference type="InterPro" id="IPR002938">
    <property type="entry name" value="FAD-bd"/>
</dbReference>
<comment type="pathway">
    <text evidence="1">Secondary metabolite biosynthesis.</text>
</comment>
<dbReference type="GO" id="GO:0071949">
    <property type="term" value="F:FAD binding"/>
    <property type="evidence" value="ECO:0007669"/>
    <property type="project" value="InterPro"/>
</dbReference>
<dbReference type="STRING" id="196109.A0A136IKF4"/>
<organism evidence="8 9">
    <name type="scientific">Microdochium bolleyi</name>
    <dbReference type="NCBI Taxonomy" id="196109"/>
    <lineage>
        <taxon>Eukaryota</taxon>
        <taxon>Fungi</taxon>
        <taxon>Dikarya</taxon>
        <taxon>Ascomycota</taxon>
        <taxon>Pezizomycotina</taxon>
        <taxon>Sordariomycetes</taxon>
        <taxon>Xylariomycetidae</taxon>
        <taxon>Xylariales</taxon>
        <taxon>Microdochiaceae</taxon>
        <taxon>Microdochium</taxon>
    </lineage>
</organism>
<name>A0A136IKF4_9PEZI</name>
<dbReference type="Pfam" id="PF01494">
    <property type="entry name" value="FAD_binding_3"/>
    <property type="match status" value="1"/>
</dbReference>
<evidence type="ECO:0000313" key="9">
    <source>
        <dbReference type="Proteomes" id="UP000070501"/>
    </source>
</evidence>
<dbReference type="EMBL" id="KQ964285">
    <property type="protein sequence ID" value="KXJ85344.1"/>
    <property type="molecule type" value="Genomic_DNA"/>
</dbReference>
<dbReference type="InParanoid" id="A0A136IKF4"/>
<comment type="similarity">
    <text evidence="2">Belongs to the paxM FAD-dependent monooxygenase family.</text>
</comment>
<keyword evidence="3" id="KW-0285">Flavoprotein</keyword>
<dbReference type="OrthoDB" id="420606at2759"/>
<keyword evidence="4" id="KW-0274">FAD</keyword>